<evidence type="ECO:0000259" key="1">
    <source>
        <dbReference type="Pfam" id="PF23931"/>
    </source>
</evidence>
<feature type="domain" description="Terminase small subunit actinomycetes phage-type" evidence="1">
    <location>
        <begin position="122"/>
        <end position="187"/>
    </location>
</feature>
<gene>
    <name evidence="2" type="ORF">BPS1E_1885</name>
</gene>
<sequence>MPADKDRKALKLFSASMSIAEIRDELGFRDVKSAENAIRRVLKENQRGKDVDTERQVELDRLDNLYRAAYPRALKGDARMIDKCLSIGEQRMRLLDAPEKRENGLLQAYEKTIDGLGESIGNADTALVQSGRMICAQIDYAVAHGTGVEVTKALYLVPHLMNVLTQLGATPSSRNALAGEARQATSNTASASSSSKIVQMDEFMKRFG</sequence>
<evidence type="ECO:0000313" key="2">
    <source>
        <dbReference type="EMBL" id="PAC72631.1"/>
    </source>
</evidence>
<dbReference type="RefSeq" id="WP_095280016.1">
    <property type="nucleotide sequence ID" value="NZ_MNLB01000025.1"/>
</dbReference>
<proteinExistence type="predicted"/>
<dbReference type="AlphaFoldDB" id="A0A267WJ27"/>
<protein>
    <recommendedName>
        <fullName evidence="1">Terminase small subunit actinomycetes phage-type domain-containing protein</fullName>
    </recommendedName>
</protein>
<accession>A0A267WJ27</accession>
<evidence type="ECO:0000313" key="3">
    <source>
        <dbReference type="Proteomes" id="UP000216789"/>
    </source>
</evidence>
<comment type="caution">
    <text evidence="2">The sequence shown here is derived from an EMBL/GenBank/DDBJ whole genome shotgun (WGS) entry which is preliminary data.</text>
</comment>
<name>A0A267WJ27_BIFPS</name>
<reference evidence="2 3" key="1">
    <citation type="journal article" date="2017" name="ISME J.">
        <title>Unveiling bifidobacterial biogeography across the mammalian branch of the tree of life.</title>
        <authorList>
            <person name="Milani C."/>
            <person name="Mangifesta M."/>
            <person name="Mancabelli L."/>
            <person name="Lugli G.A."/>
            <person name="James K."/>
            <person name="Duranti S."/>
            <person name="Turroni F."/>
            <person name="Ferrario C."/>
            <person name="Ossiprandi M.C."/>
            <person name="van Sinderen D."/>
            <person name="Ventura M."/>
        </authorList>
    </citation>
    <scope>NUCLEOTIDE SEQUENCE [LARGE SCALE GENOMIC DNA]</scope>
    <source>
        <strain evidence="2 3">1E</strain>
    </source>
</reference>
<dbReference type="Pfam" id="PF23931">
    <property type="entry name" value="Terminase_6"/>
    <property type="match status" value="1"/>
</dbReference>
<organism evidence="2 3">
    <name type="scientific">Bifidobacterium pseudocatenulatum</name>
    <dbReference type="NCBI Taxonomy" id="28026"/>
    <lineage>
        <taxon>Bacteria</taxon>
        <taxon>Bacillati</taxon>
        <taxon>Actinomycetota</taxon>
        <taxon>Actinomycetes</taxon>
        <taxon>Bifidobacteriales</taxon>
        <taxon>Bifidobacteriaceae</taxon>
        <taxon>Bifidobacterium</taxon>
    </lineage>
</organism>
<dbReference type="Proteomes" id="UP000216789">
    <property type="component" value="Unassembled WGS sequence"/>
</dbReference>
<dbReference type="InterPro" id="IPR057630">
    <property type="entry name" value="Terminase_6"/>
</dbReference>
<dbReference type="EMBL" id="MNLB01000025">
    <property type="protein sequence ID" value="PAC72631.1"/>
    <property type="molecule type" value="Genomic_DNA"/>
</dbReference>